<dbReference type="OrthoDB" id="64893at2759"/>
<dbReference type="Pfam" id="PF03067">
    <property type="entry name" value="LPMO_10"/>
    <property type="match status" value="1"/>
</dbReference>
<dbReference type="PANTHER" id="PTHR21113:SF4">
    <property type="entry name" value="CHITIN-BINDING TYPE-4 DOMAIN-CONTAINING PROTEIN"/>
    <property type="match status" value="1"/>
</dbReference>
<evidence type="ECO:0000313" key="2">
    <source>
        <dbReference type="EMBL" id="ESP04946.1"/>
    </source>
</evidence>
<feature type="domain" description="Chitin-binding type-4" evidence="1">
    <location>
        <begin position="19"/>
        <end position="204"/>
    </location>
</feature>
<dbReference type="RefSeq" id="XP_009044455.1">
    <property type="nucleotide sequence ID" value="XM_009046207.1"/>
</dbReference>
<dbReference type="Proteomes" id="UP000030746">
    <property type="component" value="Unassembled WGS sequence"/>
</dbReference>
<dbReference type="GeneID" id="20236959"/>
<dbReference type="AlphaFoldDB" id="V4BBK7"/>
<proteinExistence type="predicted"/>
<dbReference type="HOGENOM" id="CLU_041201_1_0_1"/>
<organism evidence="2 3">
    <name type="scientific">Lottia gigantea</name>
    <name type="common">Giant owl limpet</name>
    <dbReference type="NCBI Taxonomy" id="225164"/>
    <lineage>
        <taxon>Eukaryota</taxon>
        <taxon>Metazoa</taxon>
        <taxon>Spiralia</taxon>
        <taxon>Lophotrochozoa</taxon>
        <taxon>Mollusca</taxon>
        <taxon>Gastropoda</taxon>
        <taxon>Patellogastropoda</taxon>
        <taxon>Lottioidea</taxon>
        <taxon>Lottiidae</taxon>
        <taxon>Lottia</taxon>
    </lineage>
</organism>
<gene>
    <name evidence="2" type="ORF">LOTGIDRAFT_156189</name>
</gene>
<name>V4BBK7_LOTGI</name>
<dbReference type="EMBL" id="KB199651">
    <property type="protein sequence ID" value="ESP04946.1"/>
    <property type="molecule type" value="Genomic_DNA"/>
</dbReference>
<sequence>MLEYLVIMFAVGVGEVSGHGRMIEPPSRASMFRFGYNNPPDYNDNELNCGGFAVQQELGGKCGICGNPFNGTRHHEAGGRYANGIISGSYVSGQVIRVSIQITANHRGYFVFKVCPNNDVNRMATHECLDEYALELADGSGTKYYIDDRLGNYDIDLTLPEDLVCSQCVLQWMYRCGNNHGTAENGTSCLGCGPQEEFYACSDIEILASGGQPVSQTPVALVGRVVPLSIIGSGISLYVNKHGRFDYFVRYLSIRQDVLMANSLTQ</sequence>
<protein>
    <recommendedName>
        <fullName evidence="1">Chitin-binding type-4 domain-containing protein</fullName>
    </recommendedName>
</protein>
<reference evidence="2 3" key="1">
    <citation type="journal article" date="2013" name="Nature">
        <title>Insights into bilaterian evolution from three spiralian genomes.</title>
        <authorList>
            <person name="Simakov O."/>
            <person name="Marletaz F."/>
            <person name="Cho S.J."/>
            <person name="Edsinger-Gonzales E."/>
            <person name="Havlak P."/>
            <person name="Hellsten U."/>
            <person name="Kuo D.H."/>
            <person name="Larsson T."/>
            <person name="Lv J."/>
            <person name="Arendt D."/>
            <person name="Savage R."/>
            <person name="Osoegawa K."/>
            <person name="de Jong P."/>
            <person name="Grimwood J."/>
            <person name="Chapman J.A."/>
            <person name="Shapiro H."/>
            <person name="Aerts A."/>
            <person name="Otillar R.P."/>
            <person name="Terry A.Y."/>
            <person name="Boore J.L."/>
            <person name="Grigoriev I.V."/>
            <person name="Lindberg D.R."/>
            <person name="Seaver E.C."/>
            <person name="Weisblat D.A."/>
            <person name="Putnam N.H."/>
            <person name="Rokhsar D.S."/>
        </authorList>
    </citation>
    <scope>NUCLEOTIDE SEQUENCE [LARGE SCALE GENOMIC DNA]</scope>
</reference>
<accession>V4BBK7</accession>
<dbReference type="KEGG" id="lgi:LOTGIDRAFT_156189"/>
<evidence type="ECO:0000259" key="1">
    <source>
        <dbReference type="Pfam" id="PF03067"/>
    </source>
</evidence>
<evidence type="ECO:0000313" key="3">
    <source>
        <dbReference type="Proteomes" id="UP000030746"/>
    </source>
</evidence>
<dbReference type="OMA" id="FNTPHNY"/>
<keyword evidence="3" id="KW-1185">Reference proteome</keyword>
<dbReference type="InterPro" id="IPR004302">
    <property type="entry name" value="Cellulose/chitin-bd_N"/>
</dbReference>
<dbReference type="CTD" id="20236959"/>
<dbReference type="PANTHER" id="PTHR21113">
    <property type="entry name" value="AGAP001705-PA"/>
    <property type="match status" value="1"/>
</dbReference>